<dbReference type="PANTHER" id="PTHR14969">
    <property type="entry name" value="SPHINGOSINE-1-PHOSPHATE PHOSPHOHYDROLASE"/>
    <property type="match status" value="1"/>
</dbReference>
<dbReference type="InterPro" id="IPR036938">
    <property type="entry name" value="PAP2/HPO_sf"/>
</dbReference>
<keyword evidence="1" id="KW-1133">Transmembrane helix</keyword>
<dbReference type="SMART" id="SM00014">
    <property type="entry name" value="acidPPc"/>
    <property type="match status" value="1"/>
</dbReference>
<feature type="transmembrane region" description="Helical" evidence="1">
    <location>
        <begin position="53"/>
        <end position="75"/>
    </location>
</feature>
<feature type="transmembrane region" description="Helical" evidence="1">
    <location>
        <begin position="21"/>
        <end position="41"/>
    </location>
</feature>
<dbReference type="InterPro" id="IPR000326">
    <property type="entry name" value="PAP2/HPO"/>
</dbReference>
<sequence>MTPLSDLWQTNRWFFSGMVQFLLFGAVLLALMETGAFVWFFSRHRSVGLDLLFVNGTKLGEPVGFMLAGLVLLFIRFRHAIALPFLGFSVSVISYLSKSFFAHDRPFAYFEKLGIAGQLNLVEGIKVHSGATSFPSGHTMAGFALFAFMAFCAPNKKSTGALFFLLALIVGLSRIYLTQHFFKDVYLGAFLGVLIAMFWYYIQYLPKVSWLDKSLKMPWGGTS</sequence>
<keyword evidence="1" id="KW-0812">Transmembrane</keyword>
<feature type="domain" description="Phosphatidic acid phosphatase type 2/haloperoxidase" evidence="2">
    <location>
        <begin position="77"/>
        <end position="200"/>
    </location>
</feature>
<keyword evidence="1" id="KW-0472">Membrane</keyword>
<feature type="transmembrane region" description="Helical" evidence="1">
    <location>
        <begin position="160"/>
        <end position="179"/>
    </location>
</feature>
<protein>
    <recommendedName>
        <fullName evidence="2">Phosphatidic acid phosphatase type 2/haloperoxidase domain-containing protein</fullName>
    </recommendedName>
</protein>
<gene>
    <name evidence="3" type="ORF">IX84_28195</name>
</gene>
<evidence type="ECO:0000259" key="2">
    <source>
        <dbReference type="SMART" id="SM00014"/>
    </source>
</evidence>
<organism evidence="3 4">
    <name type="scientific">Phaeodactylibacter xiamenensis</name>
    <dbReference type="NCBI Taxonomy" id="1524460"/>
    <lineage>
        <taxon>Bacteria</taxon>
        <taxon>Pseudomonadati</taxon>
        <taxon>Bacteroidota</taxon>
        <taxon>Saprospiria</taxon>
        <taxon>Saprospirales</taxon>
        <taxon>Haliscomenobacteraceae</taxon>
        <taxon>Phaeodactylibacter</taxon>
    </lineage>
</organism>
<dbReference type="CDD" id="cd01610">
    <property type="entry name" value="PAP2_like"/>
    <property type="match status" value="1"/>
</dbReference>
<dbReference type="RefSeq" id="WP_044228536.1">
    <property type="nucleotide sequence ID" value="NZ_JBKAGJ010000004.1"/>
</dbReference>
<proteinExistence type="predicted"/>
<dbReference type="AlphaFoldDB" id="A0A098RZ36"/>
<evidence type="ECO:0000313" key="3">
    <source>
        <dbReference type="EMBL" id="KGE85379.1"/>
    </source>
</evidence>
<keyword evidence="4" id="KW-1185">Reference proteome</keyword>
<dbReference type="EMBL" id="JPOS01000090">
    <property type="protein sequence ID" value="KGE85379.1"/>
    <property type="molecule type" value="Genomic_DNA"/>
</dbReference>
<name>A0A098RZ36_9BACT</name>
<comment type="caution">
    <text evidence="3">The sequence shown here is derived from an EMBL/GenBank/DDBJ whole genome shotgun (WGS) entry which is preliminary data.</text>
</comment>
<dbReference type="SUPFAM" id="SSF48317">
    <property type="entry name" value="Acid phosphatase/Vanadium-dependent haloperoxidase"/>
    <property type="match status" value="1"/>
</dbReference>
<dbReference type="Pfam" id="PF01569">
    <property type="entry name" value="PAP2"/>
    <property type="match status" value="1"/>
</dbReference>
<accession>A0A098RZ36</accession>
<reference evidence="3 4" key="1">
    <citation type="journal article" date="2014" name="Int. J. Syst. Evol. Microbiol.">
        <title>Phaeodactylibacter xiamenensis gen. nov., sp. nov., a member of the family Saprospiraceae isolated from the marine alga Phaeodactylum tricornutum.</title>
        <authorList>
            <person name="Chen Z.Jr."/>
            <person name="Lei X."/>
            <person name="Lai Q."/>
            <person name="Li Y."/>
            <person name="Zhang B."/>
            <person name="Zhang J."/>
            <person name="Zhang H."/>
            <person name="Yang L."/>
            <person name="Zheng W."/>
            <person name="Tian Y."/>
            <person name="Yu Z."/>
            <person name="Xu H.Jr."/>
            <person name="Zheng T."/>
        </authorList>
    </citation>
    <scope>NUCLEOTIDE SEQUENCE [LARGE SCALE GENOMIC DNA]</scope>
    <source>
        <strain evidence="3 4">KD52</strain>
    </source>
</reference>
<dbReference type="STRING" id="1524460.IX84_28195"/>
<feature type="transmembrane region" description="Helical" evidence="1">
    <location>
        <begin position="82"/>
        <end position="101"/>
    </location>
</feature>
<feature type="transmembrane region" description="Helical" evidence="1">
    <location>
        <begin position="185"/>
        <end position="202"/>
    </location>
</feature>
<dbReference type="Gene3D" id="1.20.144.10">
    <property type="entry name" value="Phosphatidic acid phosphatase type 2/haloperoxidase"/>
    <property type="match status" value="1"/>
</dbReference>
<evidence type="ECO:0000313" key="4">
    <source>
        <dbReference type="Proteomes" id="UP000029736"/>
    </source>
</evidence>
<dbReference type="PANTHER" id="PTHR14969:SF13">
    <property type="entry name" value="AT30094P"/>
    <property type="match status" value="1"/>
</dbReference>
<evidence type="ECO:0000256" key="1">
    <source>
        <dbReference type="SAM" id="Phobius"/>
    </source>
</evidence>
<dbReference type="Proteomes" id="UP000029736">
    <property type="component" value="Unassembled WGS sequence"/>
</dbReference>
<dbReference type="OrthoDB" id="9773582at2"/>